<evidence type="ECO:0000313" key="6">
    <source>
        <dbReference type="Proteomes" id="UP000051934"/>
    </source>
</evidence>
<dbReference type="GO" id="GO:0016887">
    <property type="term" value="F:ATP hydrolysis activity"/>
    <property type="evidence" value="ECO:0007669"/>
    <property type="project" value="TreeGrafter"/>
</dbReference>
<dbReference type="AlphaFoldDB" id="A0A0R2SD53"/>
<dbReference type="InterPro" id="IPR025501">
    <property type="entry name" value="MinD_FleN"/>
</dbReference>
<dbReference type="EMBL" id="LIBB01000214">
    <property type="protein sequence ID" value="KRO71243.1"/>
    <property type="molecule type" value="Genomic_DNA"/>
</dbReference>
<dbReference type="GO" id="GO:0009898">
    <property type="term" value="C:cytoplasmic side of plasma membrane"/>
    <property type="evidence" value="ECO:0007669"/>
    <property type="project" value="TreeGrafter"/>
</dbReference>
<name>A0A0R2SD53_9GAMM</name>
<accession>A0A0R2SD53</accession>
<comment type="caution">
    <text evidence="5">The sequence shown here is derived from an EMBL/GenBank/DDBJ whole genome shotgun (WGS) entry which is preliminary data.</text>
</comment>
<dbReference type="Gene3D" id="3.40.50.300">
    <property type="entry name" value="P-loop containing nucleotide triphosphate hydrolases"/>
    <property type="match status" value="1"/>
</dbReference>
<dbReference type="InterPro" id="IPR050625">
    <property type="entry name" value="ParA/MinD_ATPase"/>
</dbReference>
<proteinExistence type="predicted"/>
<evidence type="ECO:0000313" key="5">
    <source>
        <dbReference type="EMBL" id="KRO71243.1"/>
    </source>
</evidence>
<dbReference type="InterPro" id="IPR025669">
    <property type="entry name" value="AAA_dom"/>
</dbReference>
<dbReference type="Pfam" id="PF13614">
    <property type="entry name" value="AAA_31"/>
    <property type="match status" value="1"/>
</dbReference>
<gene>
    <name evidence="5" type="ORF">ABR69_00395</name>
</gene>
<organism evidence="5 6">
    <name type="scientific">OM182 bacterium BACL3 MAG-120507-bin80</name>
    <dbReference type="NCBI Taxonomy" id="1655577"/>
    <lineage>
        <taxon>Bacteria</taxon>
        <taxon>Pseudomonadati</taxon>
        <taxon>Pseudomonadota</taxon>
        <taxon>Gammaproteobacteria</taxon>
        <taxon>OMG group</taxon>
        <taxon>OM182 clade</taxon>
    </lineage>
</organism>
<evidence type="ECO:0000256" key="2">
    <source>
        <dbReference type="ARBA" id="ARBA00022840"/>
    </source>
</evidence>
<evidence type="ECO:0000259" key="4">
    <source>
        <dbReference type="Pfam" id="PF13614"/>
    </source>
</evidence>
<keyword evidence="1 3" id="KW-0547">Nucleotide-binding</keyword>
<dbReference type="PIRSF" id="PIRSF003092">
    <property type="entry name" value="MinD"/>
    <property type="match status" value="1"/>
</dbReference>
<feature type="domain" description="AAA" evidence="4">
    <location>
        <begin position="4"/>
        <end position="141"/>
    </location>
</feature>
<dbReference type="GO" id="GO:0005829">
    <property type="term" value="C:cytosol"/>
    <property type="evidence" value="ECO:0007669"/>
    <property type="project" value="TreeGrafter"/>
</dbReference>
<sequence>MDTRVIGIASGKGGVGKTTFSINLALQFAAMGKRVLLFDADLGMANIHIAFNKSITKSLANVIDGRATLEDIIVNVHENIDLISGGSGVERLADLNALESSAIVQSFSSLESNYDYMIVDMSAGITSQVIAFMASVQLKIIVGTDELSSISDAYGIIKVLSMKQILSDLVYIPNRVSSPITGKKLYENLNYVTNKFLNHDIEFIGSITEDPIYSRAWQADNPASIISKNTNASAEINKIAREIENHQVFNTPNNNSLQFFLTGIQVN</sequence>
<protein>
    <recommendedName>
        <fullName evidence="4">AAA domain-containing protein</fullName>
    </recommendedName>
</protein>
<reference evidence="5 6" key="1">
    <citation type="submission" date="2015-10" db="EMBL/GenBank/DDBJ databases">
        <title>Metagenome-Assembled Genomes uncover a global brackish microbiome.</title>
        <authorList>
            <person name="Hugerth L.W."/>
            <person name="Larsson J."/>
            <person name="Alneberg J."/>
            <person name="Lindh M.V."/>
            <person name="Legrand C."/>
            <person name="Pinhassi J."/>
            <person name="Andersson A.F."/>
        </authorList>
    </citation>
    <scope>NUCLEOTIDE SEQUENCE [LARGE SCALE GENOMIC DNA]</scope>
    <source>
        <strain evidence="5">BACL4 MAG-120507-bin80</strain>
    </source>
</reference>
<feature type="binding site" evidence="3">
    <location>
        <begin position="12"/>
        <end position="19"/>
    </location>
    <ligand>
        <name>ATP</name>
        <dbReference type="ChEBI" id="CHEBI:30616"/>
    </ligand>
</feature>
<dbReference type="InterPro" id="IPR027417">
    <property type="entry name" value="P-loop_NTPase"/>
</dbReference>
<dbReference type="SUPFAM" id="SSF52540">
    <property type="entry name" value="P-loop containing nucleoside triphosphate hydrolases"/>
    <property type="match status" value="1"/>
</dbReference>
<keyword evidence="2 3" id="KW-0067">ATP-binding</keyword>
<evidence type="ECO:0000256" key="1">
    <source>
        <dbReference type="ARBA" id="ARBA00022741"/>
    </source>
</evidence>
<dbReference type="GO" id="GO:0051782">
    <property type="term" value="P:negative regulation of cell division"/>
    <property type="evidence" value="ECO:0007669"/>
    <property type="project" value="TreeGrafter"/>
</dbReference>
<dbReference type="GO" id="GO:0005524">
    <property type="term" value="F:ATP binding"/>
    <property type="evidence" value="ECO:0007669"/>
    <property type="project" value="UniProtKB-KW"/>
</dbReference>
<evidence type="ECO:0000256" key="3">
    <source>
        <dbReference type="PIRSR" id="PIRSR003092-1"/>
    </source>
</evidence>
<dbReference type="Proteomes" id="UP000051934">
    <property type="component" value="Unassembled WGS sequence"/>
</dbReference>
<dbReference type="PANTHER" id="PTHR43384:SF4">
    <property type="entry name" value="CELLULOSE BIOSYNTHESIS PROTEIN BCSQ-RELATED"/>
    <property type="match status" value="1"/>
</dbReference>
<dbReference type="PANTHER" id="PTHR43384">
    <property type="entry name" value="SEPTUM SITE-DETERMINING PROTEIN MIND HOMOLOG, CHLOROPLASTIC-RELATED"/>
    <property type="match status" value="1"/>
</dbReference>